<dbReference type="InterPro" id="IPR029167">
    <property type="entry name" value="Mug117"/>
</dbReference>
<dbReference type="OrthoDB" id="3672617at2759"/>
<proteinExistence type="predicted"/>
<feature type="signal peptide" evidence="1">
    <location>
        <begin position="1"/>
        <end position="16"/>
    </location>
</feature>
<evidence type="ECO:0000256" key="1">
    <source>
        <dbReference type="SAM" id="SignalP"/>
    </source>
</evidence>
<accession>A0A0C9T277</accession>
<protein>
    <submittedName>
        <fullName evidence="2">Uncharacterized protein</fullName>
    </submittedName>
</protein>
<evidence type="ECO:0000313" key="3">
    <source>
        <dbReference type="Proteomes" id="UP000053263"/>
    </source>
</evidence>
<feature type="chain" id="PRO_5002203244" evidence="1">
    <location>
        <begin position="17"/>
        <end position="129"/>
    </location>
</feature>
<gene>
    <name evidence="2" type="ORF">PLICRDRAFT_32926</name>
</gene>
<evidence type="ECO:0000313" key="2">
    <source>
        <dbReference type="EMBL" id="KII83344.1"/>
    </source>
</evidence>
<name>A0A0C9T277_PLICR</name>
<dbReference type="EMBL" id="KN832578">
    <property type="protein sequence ID" value="KII83344.1"/>
    <property type="molecule type" value="Genomic_DNA"/>
</dbReference>
<keyword evidence="1" id="KW-0732">Signal</keyword>
<dbReference type="Proteomes" id="UP000053263">
    <property type="component" value="Unassembled WGS sequence"/>
</dbReference>
<dbReference type="AlphaFoldDB" id="A0A0C9T277"/>
<dbReference type="Pfam" id="PF15474">
    <property type="entry name" value="MU117"/>
    <property type="match status" value="1"/>
</dbReference>
<organism evidence="2 3">
    <name type="scientific">Plicaturopsis crispa FD-325 SS-3</name>
    <dbReference type="NCBI Taxonomy" id="944288"/>
    <lineage>
        <taxon>Eukaryota</taxon>
        <taxon>Fungi</taxon>
        <taxon>Dikarya</taxon>
        <taxon>Basidiomycota</taxon>
        <taxon>Agaricomycotina</taxon>
        <taxon>Agaricomycetes</taxon>
        <taxon>Agaricomycetidae</taxon>
        <taxon>Amylocorticiales</taxon>
        <taxon>Amylocorticiaceae</taxon>
        <taxon>Plicatura</taxon>
        <taxon>Plicaturopsis crispa</taxon>
    </lineage>
</organism>
<reference evidence="2 3" key="1">
    <citation type="submission" date="2014-06" db="EMBL/GenBank/DDBJ databases">
        <title>Evolutionary Origins and Diversification of the Mycorrhizal Mutualists.</title>
        <authorList>
            <consortium name="DOE Joint Genome Institute"/>
            <consortium name="Mycorrhizal Genomics Consortium"/>
            <person name="Kohler A."/>
            <person name="Kuo A."/>
            <person name="Nagy L.G."/>
            <person name="Floudas D."/>
            <person name="Copeland A."/>
            <person name="Barry K.W."/>
            <person name="Cichocki N."/>
            <person name="Veneault-Fourrey C."/>
            <person name="LaButti K."/>
            <person name="Lindquist E.A."/>
            <person name="Lipzen A."/>
            <person name="Lundell T."/>
            <person name="Morin E."/>
            <person name="Murat C."/>
            <person name="Riley R."/>
            <person name="Ohm R."/>
            <person name="Sun H."/>
            <person name="Tunlid A."/>
            <person name="Henrissat B."/>
            <person name="Grigoriev I.V."/>
            <person name="Hibbett D.S."/>
            <person name="Martin F."/>
        </authorList>
    </citation>
    <scope>NUCLEOTIDE SEQUENCE [LARGE SCALE GENOMIC DNA]</scope>
    <source>
        <strain evidence="2 3">FD-325 SS-3</strain>
    </source>
</reference>
<dbReference type="HOGENOM" id="CLU_139256_0_0_1"/>
<keyword evidence="3" id="KW-1185">Reference proteome</keyword>
<sequence>MKLLAILAAFVAVALGSPALNKTSDIGPIALYSNNCKGSSFCSAGIEGDCENAIGTVAPSATYTDQTQFSYGNCYMIYATNGAGAQPVSGQVIINTANTILSACGDSCGSYGTNNNGCSSCHVTLNYRS</sequence>